<accession>A0A0K2TP89</accession>
<protein>
    <submittedName>
        <fullName evidence="1">Uncharacterized protein</fullName>
    </submittedName>
</protein>
<name>A0A0K2TP89_LEPSM</name>
<dbReference type="EMBL" id="HACA01010443">
    <property type="protein sequence ID" value="CDW27804.1"/>
    <property type="molecule type" value="Transcribed_RNA"/>
</dbReference>
<proteinExistence type="predicted"/>
<sequence length="93" mass="10817">MRVVCSIHFLTDFETEPQLSNITLKRIISNKTVILKGWAIKIVLSSAKNRRKHSNVRLETRCTEFINHYNTKLILDLKLRIDKNCIPIGINVK</sequence>
<organism evidence="1">
    <name type="scientific">Lepeophtheirus salmonis</name>
    <name type="common">Salmon louse</name>
    <name type="synonym">Caligus salmonis</name>
    <dbReference type="NCBI Taxonomy" id="72036"/>
    <lineage>
        <taxon>Eukaryota</taxon>
        <taxon>Metazoa</taxon>
        <taxon>Ecdysozoa</taxon>
        <taxon>Arthropoda</taxon>
        <taxon>Crustacea</taxon>
        <taxon>Multicrustacea</taxon>
        <taxon>Hexanauplia</taxon>
        <taxon>Copepoda</taxon>
        <taxon>Siphonostomatoida</taxon>
        <taxon>Caligidae</taxon>
        <taxon>Lepeophtheirus</taxon>
    </lineage>
</organism>
<reference evidence="1" key="1">
    <citation type="submission" date="2014-05" db="EMBL/GenBank/DDBJ databases">
        <authorList>
            <person name="Chronopoulou M."/>
        </authorList>
    </citation>
    <scope>NUCLEOTIDE SEQUENCE</scope>
    <source>
        <tissue evidence="1">Whole organism</tissue>
    </source>
</reference>
<dbReference type="AlphaFoldDB" id="A0A0K2TP89"/>
<evidence type="ECO:0000313" key="1">
    <source>
        <dbReference type="EMBL" id="CDW27804.1"/>
    </source>
</evidence>